<evidence type="ECO:0000313" key="4">
    <source>
        <dbReference type="WBParaSite" id="SSLN_0000999301-mRNA-1"/>
    </source>
</evidence>
<dbReference type="EMBL" id="UYSU01035362">
    <property type="protein sequence ID" value="VDL96016.1"/>
    <property type="molecule type" value="Genomic_DNA"/>
</dbReference>
<dbReference type="Proteomes" id="UP000275846">
    <property type="component" value="Unassembled WGS sequence"/>
</dbReference>
<evidence type="ECO:0000313" key="3">
    <source>
        <dbReference type="Proteomes" id="UP000275846"/>
    </source>
</evidence>
<evidence type="ECO:0000313" key="2">
    <source>
        <dbReference type="EMBL" id="VDL96016.1"/>
    </source>
</evidence>
<dbReference type="AlphaFoldDB" id="A0A183SZI3"/>
<proteinExistence type="predicted"/>
<protein>
    <submittedName>
        <fullName evidence="4">Reverse transcriptase domain-containing protein</fullName>
    </submittedName>
</protein>
<organism evidence="4">
    <name type="scientific">Schistocephalus solidus</name>
    <name type="common">Tapeworm</name>
    <dbReference type="NCBI Taxonomy" id="70667"/>
    <lineage>
        <taxon>Eukaryota</taxon>
        <taxon>Metazoa</taxon>
        <taxon>Spiralia</taxon>
        <taxon>Lophotrochozoa</taxon>
        <taxon>Platyhelminthes</taxon>
        <taxon>Cestoda</taxon>
        <taxon>Eucestoda</taxon>
        <taxon>Diphyllobothriidea</taxon>
        <taxon>Diphyllobothriidae</taxon>
        <taxon>Schistocephalus</taxon>
    </lineage>
</organism>
<reference evidence="4" key="1">
    <citation type="submission" date="2016-06" db="UniProtKB">
        <authorList>
            <consortium name="WormBaseParasite"/>
        </authorList>
    </citation>
    <scope>IDENTIFICATION</scope>
</reference>
<evidence type="ECO:0000256" key="1">
    <source>
        <dbReference type="SAM" id="SignalP"/>
    </source>
</evidence>
<dbReference type="WBParaSite" id="SSLN_0000999301-mRNA-1">
    <property type="protein sequence ID" value="SSLN_0000999301-mRNA-1"/>
    <property type="gene ID" value="SSLN_0000999301"/>
</dbReference>
<sequence length="127" mass="14337">MAKLLDLLFQVSLATGCLLSDWKTATITLLFKNGSRASANNHRPVSLTSICCKITEKIIKKALMQFLEQNHLSKVKHGFRSGRSCLTDLLLSLERWTKARDEGKMVHAIYMDFQNDLRQRSSPTSPA</sequence>
<name>A0A183SZI3_SCHSO</name>
<dbReference type="PROSITE" id="PS51257">
    <property type="entry name" value="PROKAR_LIPOPROTEIN"/>
    <property type="match status" value="1"/>
</dbReference>
<dbReference type="OrthoDB" id="6243574at2759"/>
<accession>A0A183SZI3</accession>
<dbReference type="PANTHER" id="PTHR19446">
    <property type="entry name" value="REVERSE TRANSCRIPTASES"/>
    <property type="match status" value="1"/>
</dbReference>
<reference evidence="2 3" key="2">
    <citation type="submission" date="2018-11" db="EMBL/GenBank/DDBJ databases">
        <authorList>
            <consortium name="Pathogen Informatics"/>
        </authorList>
    </citation>
    <scope>NUCLEOTIDE SEQUENCE [LARGE SCALE GENOMIC DNA]</scope>
    <source>
        <strain evidence="2 3">NST_G2</strain>
    </source>
</reference>
<gene>
    <name evidence="2" type="ORF">SSLN_LOCUS9631</name>
</gene>
<keyword evidence="3" id="KW-1185">Reference proteome</keyword>
<feature type="signal peptide" evidence="1">
    <location>
        <begin position="1"/>
        <end position="16"/>
    </location>
</feature>
<feature type="chain" id="PRO_5043141376" evidence="1">
    <location>
        <begin position="17"/>
        <end position="127"/>
    </location>
</feature>
<keyword evidence="1" id="KW-0732">Signal</keyword>